<gene>
    <name evidence="9" type="ORF">FKZ59_10630</name>
</gene>
<keyword evidence="4" id="KW-0808">Transferase</keyword>
<evidence type="ECO:0000256" key="7">
    <source>
        <dbReference type="ARBA" id="ARBA00047880"/>
    </source>
</evidence>
<dbReference type="InterPro" id="IPR015865">
    <property type="entry name" value="Riboflavin_kinase_bac/euk"/>
</dbReference>
<evidence type="ECO:0000259" key="8">
    <source>
        <dbReference type="SMART" id="SM00904"/>
    </source>
</evidence>
<evidence type="ECO:0000256" key="4">
    <source>
        <dbReference type="ARBA" id="ARBA00022679"/>
    </source>
</evidence>
<keyword evidence="6" id="KW-0067">ATP-binding</keyword>
<evidence type="ECO:0000256" key="1">
    <source>
        <dbReference type="ARBA" id="ARBA00012105"/>
    </source>
</evidence>
<dbReference type="InterPro" id="IPR023468">
    <property type="entry name" value="Riboflavin_kinase"/>
</dbReference>
<comment type="caution">
    <text evidence="9">The sequence shown here is derived from an EMBL/GenBank/DDBJ whole genome shotgun (WGS) entry which is preliminary data.</text>
</comment>
<keyword evidence="5" id="KW-0547">Nucleotide-binding</keyword>
<dbReference type="GO" id="GO:0009398">
    <property type="term" value="P:FMN biosynthetic process"/>
    <property type="evidence" value="ECO:0007669"/>
    <property type="project" value="TreeGrafter"/>
</dbReference>
<keyword evidence="10" id="KW-1185">Reference proteome</keyword>
<dbReference type="OrthoDB" id="9803667at2"/>
<dbReference type="SMART" id="SM00904">
    <property type="entry name" value="Flavokinase"/>
    <property type="match status" value="1"/>
</dbReference>
<proteinExistence type="predicted"/>
<dbReference type="AlphaFoldDB" id="A0A540V0M4"/>
<reference evidence="9 10" key="1">
    <citation type="submission" date="2019-06" db="EMBL/GenBank/DDBJ databases">
        <title>Genome sequence of Ureibacillus terrenus.</title>
        <authorList>
            <person name="Maclea K.S."/>
            <person name="Simoes M."/>
        </authorList>
    </citation>
    <scope>NUCLEOTIDE SEQUENCE [LARGE SCALE GENOMIC DNA]</scope>
    <source>
        <strain evidence="9 10">ATCC BAA-384</strain>
    </source>
</reference>
<dbReference type="InterPro" id="IPR023465">
    <property type="entry name" value="Riboflavin_kinase_dom_sf"/>
</dbReference>
<dbReference type="Gene3D" id="2.40.30.30">
    <property type="entry name" value="Riboflavin kinase-like"/>
    <property type="match status" value="1"/>
</dbReference>
<dbReference type="EC" id="2.7.1.26" evidence="1"/>
<evidence type="ECO:0000313" key="9">
    <source>
        <dbReference type="EMBL" id="TQE90278.1"/>
    </source>
</evidence>
<dbReference type="PANTHER" id="PTHR22749">
    <property type="entry name" value="RIBOFLAVIN KINASE/FMN ADENYLYLTRANSFERASE"/>
    <property type="match status" value="1"/>
</dbReference>
<dbReference type="RefSeq" id="WP_141602734.1">
    <property type="nucleotide sequence ID" value="NZ_JARMSB010000034.1"/>
</dbReference>
<accession>A0A540V0M4</accession>
<evidence type="ECO:0000256" key="2">
    <source>
        <dbReference type="ARBA" id="ARBA00022630"/>
    </source>
</evidence>
<evidence type="ECO:0000256" key="6">
    <source>
        <dbReference type="ARBA" id="ARBA00022840"/>
    </source>
</evidence>
<dbReference type="GO" id="GO:0008531">
    <property type="term" value="F:riboflavin kinase activity"/>
    <property type="evidence" value="ECO:0007669"/>
    <property type="project" value="UniProtKB-EC"/>
</dbReference>
<dbReference type="PANTHER" id="PTHR22749:SF6">
    <property type="entry name" value="RIBOFLAVIN KINASE"/>
    <property type="match status" value="1"/>
</dbReference>
<keyword evidence="2" id="KW-0285">Flavoprotein</keyword>
<dbReference type="Proteomes" id="UP000315753">
    <property type="component" value="Unassembled WGS sequence"/>
</dbReference>
<protein>
    <recommendedName>
        <fullName evidence="1">riboflavin kinase</fullName>
        <ecNumber evidence="1">2.7.1.26</ecNumber>
    </recommendedName>
</protein>
<keyword evidence="9" id="KW-0418">Kinase</keyword>
<dbReference type="GO" id="GO:0005524">
    <property type="term" value="F:ATP binding"/>
    <property type="evidence" value="ECO:0007669"/>
    <property type="project" value="UniProtKB-KW"/>
</dbReference>
<organism evidence="9 10">
    <name type="scientific">Ureibacillus terrenus</name>
    <dbReference type="NCBI Taxonomy" id="118246"/>
    <lineage>
        <taxon>Bacteria</taxon>
        <taxon>Bacillati</taxon>
        <taxon>Bacillota</taxon>
        <taxon>Bacilli</taxon>
        <taxon>Bacillales</taxon>
        <taxon>Caryophanaceae</taxon>
        <taxon>Ureibacillus</taxon>
    </lineage>
</organism>
<dbReference type="EMBL" id="VIGD01000013">
    <property type="protein sequence ID" value="TQE90278.1"/>
    <property type="molecule type" value="Genomic_DNA"/>
</dbReference>
<evidence type="ECO:0000256" key="3">
    <source>
        <dbReference type="ARBA" id="ARBA00022643"/>
    </source>
</evidence>
<comment type="catalytic activity">
    <reaction evidence="7">
        <text>riboflavin + ATP = FMN + ADP + H(+)</text>
        <dbReference type="Rhea" id="RHEA:14357"/>
        <dbReference type="ChEBI" id="CHEBI:15378"/>
        <dbReference type="ChEBI" id="CHEBI:30616"/>
        <dbReference type="ChEBI" id="CHEBI:57986"/>
        <dbReference type="ChEBI" id="CHEBI:58210"/>
        <dbReference type="ChEBI" id="CHEBI:456216"/>
        <dbReference type="EC" id="2.7.1.26"/>
    </reaction>
</comment>
<feature type="domain" description="Riboflavin kinase" evidence="8">
    <location>
        <begin position="5"/>
        <end position="129"/>
    </location>
</feature>
<evidence type="ECO:0000256" key="5">
    <source>
        <dbReference type="ARBA" id="ARBA00022741"/>
    </source>
</evidence>
<dbReference type="SUPFAM" id="SSF82114">
    <property type="entry name" value="Riboflavin kinase-like"/>
    <property type="match status" value="1"/>
</dbReference>
<name>A0A540V0M4_9BACL</name>
<dbReference type="GO" id="GO:0009231">
    <property type="term" value="P:riboflavin biosynthetic process"/>
    <property type="evidence" value="ECO:0007669"/>
    <property type="project" value="InterPro"/>
</dbReference>
<evidence type="ECO:0000313" key="10">
    <source>
        <dbReference type="Proteomes" id="UP000315753"/>
    </source>
</evidence>
<sequence length="148" mass="17099">MSALRQQRPIFIVGKVKRGKQLGRQLGFPTANVNPLGEVQLEGGVYGVFVYFEKRKYAGIMNIGIRPTFNDGHHQTFEVHIFDFDENLYEKYLTVEIAFFVRRERKFHSKEDLIGQIHKDIQYARSQFQSIAGEGGNFEKKQRTTALA</sequence>
<keyword evidence="3" id="KW-0288">FMN</keyword>
<dbReference type="Pfam" id="PF01687">
    <property type="entry name" value="Flavokinase"/>
    <property type="match status" value="1"/>
</dbReference>